<feature type="compositionally biased region" description="Polar residues" evidence="6">
    <location>
        <begin position="207"/>
        <end position="216"/>
    </location>
</feature>
<reference evidence="8 9" key="1">
    <citation type="submission" date="2024-01" db="EMBL/GenBank/DDBJ databases">
        <title>Genome assemblies of Stephania.</title>
        <authorList>
            <person name="Yang L."/>
        </authorList>
    </citation>
    <scope>NUCLEOTIDE SEQUENCE [LARGE SCALE GENOMIC DNA]</scope>
    <source>
        <strain evidence="8">JXDWG</strain>
        <tissue evidence="8">Leaf</tissue>
    </source>
</reference>
<dbReference type="Pfam" id="PF26575">
    <property type="entry name" value="HHO5_N"/>
    <property type="match status" value="1"/>
</dbReference>
<dbReference type="InterPro" id="IPR044787">
    <property type="entry name" value="HHO5-like"/>
</dbReference>
<dbReference type="EMBL" id="JBBNAG010000009">
    <property type="protein sequence ID" value="KAK9105649.1"/>
    <property type="molecule type" value="Genomic_DNA"/>
</dbReference>
<dbReference type="InterPro" id="IPR006447">
    <property type="entry name" value="Myb_dom_plants"/>
</dbReference>
<dbReference type="PROSITE" id="PS51294">
    <property type="entry name" value="HTH_MYB"/>
    <property type="match status" value="1"/>
</dbReference>
<dbReference type="GO" id="GO:0005634">
    <property type="term" value="C:nucleus"/>
    <property type="evidence" value="ECO:0007669"/>
    <property type="project" value="UniProtKB-SubCell"/>
</dbReference>
<feature type="region of interest" description="Disordered" evidence="6">
    <location>
        <begin position="358"/>
        <end position="420"/>
    </location>
</feature>
<feature type="region of interest" description="Disordered" evidence="6">
    <location>
        <begin position="287"/>
        <end position="308"/>
    </location>
</feature>
<feature type="region of interest" description="Disordered" evidence="6">
    <location>
        <begin position="192"/>
        <end position="238"/>
    </location>
</feature>
<dbReference type="FunFam" id="1.10.10.60:FF:000002">
    <property type="entry name" value="Myb family transcription factor"/>
    <property type="match status" value="1"/>
</dbReference>
<evidence type="ECO:0000256" key="5">
    <source>
        <dbReference type="ARBA" id="ARBA00023242"/>
    </source>
</evidence>
<proteinExistence type="predicted"/>
<evidence type="ECO:0000256" key="3">
    <source>
        <dbReference type="ARBA" id="ARBA00023125"/>
    </source>
</evidence>
<feature type="compositionally biased region" description="Low complexity" evidence="6">
    <location>
        <begin position="403"/>
        <end position="420"/>
    </location>
</feature>
<feature type="domain" description="HTH myb-type" evidence="7">
    <location>
        <begin position="231"/>
        <end position="291"/>
    </location>
</feature>
<feature type="compositionally biased region" description="Basic and acidic residues" evidence="6">
    <location>
        <begin position="141"/>
        <end position="152"/>
    </location>
</feature>
<evidence type="ECO:0000313" key="8">
    <source>
        <dbReference type="EMBL" id="KAK9105649.1"/>
    </source>
</evidence>
<protein>
    <recommendedName>
        <fullName evidence="7">HTH myb-type domain-containing protein</fullName>
    </recommendedName>
</protein>
<dbReference type="GO" id="GO:0003700">
    <property type="term" value="F:DNA-binding transcription factor activity"/>
    <property type="evidence" value="ECO:0007669"/>
    <property type="project" value="InterPro"/>
</dbReference>
<feature type="compositionally biased region" description="Acidic residues" evidence="6">
    <location>
        <begin position="55"/>
        <end position="66"/>
    </location>
</feature>
<feature type="compositionally biased region" description="Polar residues" evidence="6">
    <location>
        <begin position="296"/>
        <end position="308"/>
    </location>
</feature>
<dbReference type="PANTHER" id="PTHR31003:SF16">
    <property type="entry name" value="TRANSCRIPTION FACTOR HHO2"/>
    <property type="match status" value="1"/>
</dbReference>
<dbReference type="Gene3D" id="1.10.10.60">
    <property type="entry name" value="Homeodomain-like"/>
    <property type="match status" value="1"/>
</dbReference>
<evidence type="ECO:0000256" key="2">
    <source>
        <dbReference type="ARBA" id="ARBA00023015"/>
    </source>
</evidence>
<evidence type="ECO:0000256" key="1">
    <source>
        <dbReference type="ARBA" id="ARBA00004123"/>
    </source>
</evidence>
<evidence type="ECO:0000259" key="7">
    <source>
        <dbReference type="PROSITE" id="PS51294"/>
    </source>
</evidence>
<evidence type="ECO:0000313" key="9">
    <source>
        <dbReference type="Proteomes" id="UP001419268"/>
    </source>
</evidence>
<dbReference type="NCBIfam" id="TIGR01557">
    <property type="entry name" value="myb_SHAQKYF"/>
    <property type="match status" value="1"/>
</dbReference>
<dbReference type="PANTHER" id="PTHR31003">
    <property type="entry name" value="MYB FAMILY TRANSCRIPTION FACTOR"/>
    <property type="match status" value="1"/>
</dbReference>
<evidence type="ECO:0000256" key="6">
    <source>
        <dbReference type="SAM" id="MobiDB-lite"/>
    </source>
</evidence>
<keyword evidence="3" id="KW-0238">DNA-binding</keyword>
<dbReference type="Proteomes" id="UP001419268">
    <property type="component" value="Unassembled WGS sequence"/>
</dbReference>
<dbReference type="GO" id="GO:0003677">
    <property type="term" value="F:DNA binding"/>
    <property type="evidence" value="ECO:0007669"/>
    <property type="project" value="UniProtKB-KW"/>
</dbReference>
<keyword evidence="2" id="KW-0805">Transcription regulation</keyword>
<dbReference type="Pfam" id="PF00249">
    <property type="entry name" value="Myb_DNA-binding"/>
    <property type="match status" value="1"/>
</dbReference>
<keyword evidence="5" id="KW-0539">Nucleus</keyword>
<feature type="compositionally biased region" description="Polar residues" evidence="6">
    <location>
        <begin position="128"/>
        <end position="140"/>
    </location>
</feature>
<sequence>MRISEQEYLDALEEERRKIQVFHRELPLCLDLVNQAIERCRRQLLSYSERSTEEHGEDEELEEETSSGEGPVLEEFIPLKRITAVSAATTSSISECEHYQSESVDRSGDNNLGKKVDWLRSVQLWTNNHNQTSTSDSPNQDSRKSSVIEPPKKMNGGAFHPFRKEKSESEAATTTTTTIITTTTAAATATTATANAVAERPMVPTAAASSTEDNGGNKSGGEDRQNKGQQANKKARRCWSPELHRRFLQALQQLGGSHAATPKQIRELMKVDGLTNDEVKSHLQKYRLHSRRSPGPQHSNGTTTSQPPQFVVVGGIWVPPPEYSAVPTSKGETPLPCSKGIYVPVATTPHLTLSPCSTQQQQKQQSLLHRPQPIGLSHSSGRSSRAEHSVGHGGNDCRSGLQSPTTTCSSTDTTTASPAF</sequence>
<feature type="region of interest" description="Disordered" evidence="6">
    <location>
        <begin position="48"/>
        <end position="73"/>
    </location>
</feature>
<dbReference type="InterPro" id="IPR058673">
    <property type="entry name" value="HHO5-like_N"/>
</dbReference>
<gene>
    <name evidence="8" type="ORF">Scep_022493</name>
</gene>
<evidence type="ECO:0000256" key="4">
    <source>
        <dbReference type="ARBA" id="ARBA00023163"/>
    </source>
</evidence>
<keyword evidence="9" id="KW-1185">Reference proteome</keyword>
<dbReference type="InterPro" id="IPR001005">
    <property type="entry name" value="SANT/Myb"/>
</dbReference>
<accession>A0AAP0F699</accession>
<dbReference type="InterPro" id="IPR017930">
    <property type="entry name" value="Myb_dom"/>
</dbReference>
<keyword evidence="4" id="KW-0804">Transcription</keyword>
<organism evidence="8 9">
    <name type="scientific">Stephania cephalantha</name>
    <dbReference type="NCBI Taxonomy" id="152367"/>
    <lineage>
        <taxon>Eukaryota</taxon>
        <taxon>Viridiplantae</taxon>
        <taxon>Streptophyta</taxon>
        <taxon>Embryophyta</taxon>
        <taxon>Tracheophyta</taxon>
        <taxon>Spermatophyta</taxon>
        <taxon>Magnoliopsida</taxon>
        <taxon>Ranunculales</taxon>
        <taxon>Menispermaceae</taxon>
        <taxon>Menispermoideae</taxon>
        <taxon>Cissampelideae</taxon>
        <taxon>Stephania</taxon>
    </lineage>
</organism>
<comment type="caution">
    <text evidence="8">The sequence shown here is derived from an EMBL/GenBank/DDBJ whole genome shotgun (WGS) entry which is preliminary data.</text>
</comment>
<dbReference type="SUPFAM" id="SSF46689">
    <property type="entry name" value="Homeodomain-like"/>
    <property type="match status" value="1"/>
</dbReference>
<feature type="region of interest" description="Disordered" evidence="6">
    <location>
        <begin position="128"/>
        <end position="178"/>
    </location>
</feature>
<name>A0AAP0F699_9MAGN</name>
<dbReference type="InterPro" id="IPR009057">
    <property type="entry name" value="Homeodomain-like_sf"/>
</dbReference>
<dbReference type="AlphaFoldDB" id="A0AAP0F699"/>
<comment type="subcellular location">
    <subcellularLocation>
        <location evidence="1">Nucleus</location>
    </subcellularLocation>
</comment>